<dbReference type="Pfam" id="PF01048">
    <property type="entry name" value="PNP_UDP_1"/>
    <property type="match status" value="1"/>
</dbReference>
<comment type="caution">
    <text evidence="2">The sequence shown here is derived from an EMBL/GenBank/DDBJ whole genome shotgun (WGS) entry which is preliminary data.</text>
</comment>
<feature type="domain" description="Nucleoside phosphorylase" evidence="1">
    <location>
        <begin position="2"/>
        <end position="111"/>
    </location>
</feature>
<reference evidence="2" key="1">
    <citation type="submission" date="2019-08" db="EMBL/GenBank/DDBJ databases">
        <authorList>
            <person name="Kucharzyk K."/>
            <person name="Murdoch R.W."/>
            <person name="Higgins S."/>
            <person name="Loffler F."/>
        </authorList>
    </citation>
    <scope>NUCLEOTIDE SEQUENCE</scope>
</reference>
<organism evidence="2">
    <name type="scientific">bioreactor metagenome</name>
    <dbReference type="NCBI Taxonomy" id="1076179"/>
    <lineage>
        <taxon>unclassified sequences</taxon>
        <taxon>metagenomes</taxon>
        <taxon>ecological metagenomes</taxon>
    </lineage>
</organism>
<gene>
    <name evidence="2" type="ORF">SDC9_146099</name>
</gene>
<evidence type="ECO:0000313" key="2">
    <source>
        <dbReference type="EMBL" id="MPM98909.1"/>
    </source>
</evidence>
<dbReference type="CDD" id="cd09007">
    <property type="entry name" value="NP-I_spr0068"/>
    <property type="match status" value="1"/>
</dbReference>
<dbReference type="InterPro" id="IPR035994">
    <property type="entry name" value="Nucleoside_phosphorylase_sf"/>
</dbReference>
<dbReference type="GO" id="GO:0003824">
    <property type="term" value="F:catalytic activity"/>
    <property type="evidence" value="ECO:0007669"/>
    <property type="project" value="InterPro"/>
</dbReference>
<dbReference type="AlphaFoldDB" id="A0A645EC62"/>
<name>A0A645EC62_9ZZZZ</name>
<proteinExistence type="predicted"/>
<evidence type="ECO:0000259" key="1">
    <source>
        <dbReference type="Pfam" id="PF01048"/>
    </source>
</evidence>
<dbReference type="Gene3D" id="3.40.50.1580">
    <property type="entry name" value="Nucleoside phosphorylase domain"/>
    <property type="match status" value="1"/>
</dbReference>
<dbReference type="InterPro" id="IPR000845">
    <property type="entry name" value="Nucleoside_phosphorylase_d"/>
</dbReference>
<dbReference type="EMBL" id="VSSQ01045032">
    <property type="protein sequence ID" value="MPM98909.1"/>
    <property type="molecule type" value="Genomic_DNA"/>
</dbReference>
<sequence length="145" mass="16170">MLNREIAAGHPVILTAAVRDEGTSYHYIPPSREVEPRGNVTRALIDTFTEAGLDFRVGKAWTTDALYRETKGKRKARLEEGCEVVEMEAAALFAVAQFREVSIGQVVYGGDLVVPEGWDSRSWANRGDDRRLLFDLSAKAARKLF</sequence>
<accession>A0A645EC62</accession>
<dbReference type="GO" id="GO:0009116">
    <property type="term" value="P:nucleoside metabolic process"/>
    <property type="evidence" value="ECO:0007669"/>
    <property type="project" value="InterPro"/>
</dbReference>
<protein>
    <recommendedName>
        <fullName evidence="1">Nucleoside phosphorylase domain-containing protein</fullName>
    </recommendedName>
</protein>
<dbReference type="SUPFAM" id="SSF53167">
    <property type="entry name" value="Purine and uridine phosphorylases"/>
    <property type="match status" value="1"/>
</dbReference>